<feature type="compositionally biased region" description="Low complexity" evidence="1">
    <location>
        <begin position="17"/>
        <end position="28"/>
    </location>
</feature>
<name>A0A1W6R6N4_9CHLO</name>
<proteinExistence type="predicted"/>
<organism evidence="2">
    <name type="scientific">Yamagishiella unicocca</name>
    <dbReference type="NCBI Taxonomy" id="51707"/>
    <lineage>
        <taxon>Eukaryota</taxon>
        <taxon>Viridiplantae</taxon>
        <taxon>Chlorophyta</taxon>
        <taxon>core chlorophytes</taxon>
        <taxon>Chlorophyceae</taxon>
        <taxon>CS clade</taxon>
        <taxon>Chlamydomonadales</taxon>
        <taxon>Volvocaceae</taxon>
        <taxon>Yamagishiella</taxon>
    </lineage>
</organism>
<dbReference type="AlphaFoldDB" id="A0A1W6R6N4"/>
<reference evidence="2" key="1">
    <citation type="journal article" date="2017" name="J. Evol. Biol.">
        <title>Genetic Basis for Soma is Present in Undifferentiated Volvocine Green Algae.</title>
        <authorList>
            <person name="Grochau-Wright Z.I."/>
            <person name="Hanschen E.R."/>
            <person name="Ferris P.J."/>
            <person name="Hamaji T."/>
            <person name="Nozaki H."/>
            <person name="Olson B.J.S.C."/>
            <person name="Michod R.E."/>
        </authorList>
    </citation>
    <scope>NUCLEOTIDE SEQUENCE</scope>
    <source>
        <strain evidence="2">NIES 1861</strain>
    </source>
</reference>
<feature type="compositionally biased region" description="Gly residues" evidence="1">
    <location>
        <begin position="751"/>
        <end position="785"/>
    </location>
</feature>
<feature type="compositionally biased region" description="Basic and acidic residues" evidence="1">
    <location>
        <begin position="856"/>
        <end position="871"/>
    </location>
</feature>
<sequence>METPPTDTSEEDNEGTRSGSRQPSQQSPGAPPPDWQPSQTAPDHQPPPRAAGTGYGGVPPSARAEGVSPTLRGPPLAFHPILLPRPGALGSAPPAHRHLYQQPLHPLPFAYTDAGELGDIEPGRYTPGLHHRSGPEAGPPPAHASFTARRPEGPWRAFPGPRLVVRPVRPMHPRPEGAAANAALDAAAPPGAAPPPLVYLIPSYGAPPRTAPGVATPALGVVRHRSGLQGHPAGAAWGLDPRAAAHGPPYGLPPLQPQPAQHLQHPEYGQHQHPLRPVTEPGAAGPLRRASAAAGEQSGDSRGAAEGGEQEGSPASPSELSPATGTQERIEVTVAVRVAAGGRRQPRGGDAAAESRAGYTRGPVSGVFDVPRYLAGRDCIHNSGRWMSRSNFERVGGSKMAKWYRSIRVLPDLEPLGDWLERHNMPVTKGPARRSSKRPADSGDELGLGQVHETVESPDMAGSSGGDAMVAAAAGASASAAQEYDYEPTSHDDRLVAQQGGAGVDGEGDGGHVRRMLTSTSPLPHHLIRLPLRNSEGPNRTAEGLYSIPSGRSWGAAAAQSAAAGDAGMGQQASGEVDEDGGDDVATLQWLLRQTGRSRGLRGTAQDPQPQPQSPPAQQQVLITPSMQVPIRWAEPQQDPSLSRPTRRHRPSQPDEPSPEPETGLLPAAGGDTTGGGGRMPLARQEPRHSPSYGLRPGLVLQGLPAAAGPASARDEPDRPHFYPYALSGPPGRPYYQVARRPTGGPFTLPRGGGGGAGGGGGGGGRGGGGGSGAGGGAGGGGGYGELAPGHPGAVGAPPDSASVRQWQQHAFGAAARDGSQQEERRHKQRQPYQREGEQGQEQEGGPGEGEEAEEDQGRFRPQDQSSRDEQASPSPPPQQQQQYHYQHPHPHQHQLEQQQHEELEGYATRHRAMRRRRQQQRGSSAEEEEEWDPQSQAAGSGMLPQPIPGYQSIRPSLATVYPLAHMRSQEGAWRSAQPPLPGRRRSPSEWTHSPEDQQPPE</sequence>
<feature type="region of interest" description="Disordered" evidence="1">
    <location>
        <begin position="127"/>
        <end position="158"/>
    </location>
</feature>
<feature type="compositionally biased region" description="Low complexity" evidence="1">
    <location>
        <begin position="332"/>
        <end position="352"/>
    </location>
</feature>
<feature type="region of interest" description="Disordered" evidence="1">
    <location>
        <begin position="598"/>
        <end position="619"/>
    </location>
</feature>
<gene>
    <name evidence="2" type="primary">rlsC</name>
</gene>
<protein>
    <submittedName>
        <fullName evidence="2">RlsC</fullName>
    </submittedName>
</protein>
<feature type="compositionally biased region" description="Polar residues" evidence="1">
    <location>
        <begin position="313"/>
        <end position="327"/>
    </location>
</feature>
<feature type="region of interest" description="Disordered" evidence="1">
    <location>
        <begin position="424"/>
        <end position="450"/>
    </location>
</feature>
<feature type="compositionally biased region" description="Low complexity" evidence="1">
    <location>
        <begin position="788"/>
        <end position="799"/>
    </location>
</feature>
<feature type="compositionally biased region" description="Basic residues" evidence="1">
    <location>
        <begin position="909"/>
        <end position="920"/>
    </location>
</feature>
<feature type="region of interest" description="Disordered" evidence="1">
    <location>
        <begin position="970"/>
        <end position="1002"/>
    </location>
</feature>
<evidence type="ECO:0000313" key="2">
    <source>
        <dbReference type="EMBL" id="ARO50100.1"/>
    </source>
</evidence>
<accession>A0A1W6R6N4</accession>
<feature type="region of interest" description="Disordered" evidence="1">
    <location>
        <begin position="1"/>
        <end position="96"/>
    </location>
</feature>
<feature type="region of interest" description="Disordered" evidence="1">
    <location>
        <begin position="635"/>
        <end position="953"/>
    </location>
</feature>
<evidence type="ECO:0000256" key="1">
    <source>
        <dbReference type="SAM" id="MobiDB-lite"/>
    </source>
</evidence>
<dbReference type="EMBL" id="KU257988">
    <property type="protein sequence ID" value="ARO50100.1"/>
    <property type="molecule type" value="Genomic_DNA"/>
</dbReference>
<feature type="region of interest" description="Disordered" evidence="1">
    <location>
        <begin position="232"/>
        <end position="362"/>
    </location>
</feature>
<feature type="compositionally biased region" description="Low complexity" evidence="1">
    <location>
        <begin position="281"/>
        <end position="295"/>
    </location>
</feature>
<feature type="compositionally biased region" description="Low complexity" evidence="1">
    <location>
        <begin position="661"/>
        <end position="671"/>
    </location>
</feature>